<name>A0A8I1IMS1_PAEPO</name>
<gene>
    <name evidence="1" type="ORF">JDW19_04020</name>
</gene>
<dbReference type="AlphaFoldDB" id="A0A8I1IMS1"/>
<sequence>MVQSQYNGAPGPGQVITQEFTEALASTDLQANLPGGILLKQGQGILKKGTIIGKITAVGADKDKAVAYSSAATNGSEVALCILDNDHDTTLSDIGASAWIAGIFDSSKLTGLDTAAKTVLKLCYFV</sequence>
<proteinExistence type="predicted"/>
<dbReference type="EMBL" id="JAEHFQ010000002">
    <property type="protein sequence ID" value="MBM0632296.1"/>
    <property type="molecule type" value="Genomic_DNA"/>
</dbReference>
<protein>
    <submittedName>
        <fullName evidence="1">Head decoration protein</fullName>
    </submittedName>
</protein>
<dbReference type="Pfam" id="PF02924">
    <property type="entry name" value="HDPD"/>
    <property type="match status" value="1"/>
</dbReference>
<evidence type="ECO:0000313" key="2">
    <source>
        <dbReference type="Proteomes" id="UP000650605"/>
    </source>
</evidence>
<dbReference type="InterPro" id="IPR004195">
    <property type="entry name" value="Head_decoration_D"/>
</dbReference>
<organism evidence="1 2">
    <name type="scientific">Paenibacillus polymyxa</name>
    <name type="common">Bacillus polymyxa</name>
    <dbReference type="NCBI Taxonomy" id="1406"/>
    <lineage>
        <taxon>Bacteria</taxon>
        <taxon>Bacillati</taxon>
        <taxon>Bacillota</taxon>
        <taxon>Bacilli</taxon>
        <taxon>Bacillales</taxon>
        <taxon>Paenibacillaceae</taxon>
        <taxon>Paenibacillus</taxon>
    </lineage>
</organism>
<accession>A0A8I1IMS1</accession>
<evidence type="ECO:0000313" key="1">
    <source>
        <dbReference type="EMBL" id="MBM0632296.1"/>
    </source>
</evidence>
<dbReference type="Proteomes" id="UP000650605">
    <property type="component" value="Unassembled WGS sequence"/>
</dbReference>
<reference evidence="1" key="1">
    <citation type="submission" date="2020-12" db="EMBL/GenBank/DDBJ databases">
        <title>Paenibacillus polymyxa LMG 27872: a double-edged sword.</title>
        <authorList>
            <person name="Langendries S."/>
            <person name="Garcia Mendez S."/>
            <person name="Beirinckx S."/>
            <person name="Viaene T."/>
            <person name="Baeyen S."/>
            <person name="Goeminne G."/>
            <person name="Willems A."/>
            <person name="Debode J."/>
            <person name="Goormachtig S."/>
        </authorList>
    </citation>
    <scope>NUCLEOTIDE SEQUENCE</scope>
    <source>
        <strain evidence="1">LMG 27872</strain>
    </source>
</reference>
<comment type="caution">
    <text evidence="1">The sequence shown here is derived from an EMBL/GenBank/DDBJ whole genome shotgun (WGS) entry which is preliminary data.</text>
</comment>